<dbReference type="InterPro" id="IPR009057">
    <property type="entry name" value="Homeodomain-like_sf"/>
</dbReference>
<dbReference type="Pfam" id="PF12833">
    <property type="entry name" value="HTH_18"/>
    <property type="match status" value="1"/>
</dbReference>
<dbReference type="PANTHER" id="PTHR43280:SF2">
    <property type="entry name" value="HTH-TYPE TRANSCRIPTIONAL REGULATOR EXSA"/>
    <property type="match status" value="1"/>
</dbReference>
<organism evidence="5">
    <name type="scientific">Salmonella enterica</name>
    <name type="common">Salmonella choleraesuis</name>
    <dbReference type="NCBI Taxonomy" id="28901"/>
    <lineage>
        <taxon>Bacteria</taxon>
        <taxon>Pseudomonadati</taxon>
        <taxon>Pseudomonadota</taxon>
        <taxon>Gammaproteobacteria</taxon>
        <taxon>Enterobacterales</taxon>
        <taxon>Enterobacteriaceae</taxon>
        <taxon>Salmonella</taxon>
    </lineage>
</organism>
<reference evidence="5" key="1">
    <citation type="submission" date="2018-08" db="EMBL/GenBank/DDBJ databases">
        <authorList>
            <consortium name="PulseNet: The National Subtyping Network for Foodborne Disease Surveillance"/>
            <person name="Tarr C.L."/>
            <person name="Trees E."/>
            <person name="Katz L.S."/>
            <person name="Carleton-Romer H.A."/>
            <person name="Stroika S."/>
            <person name="Kucerova Z."/>
            <person name="Roache K.F."/>
            <person name="Sabol A.L."/>
            <person name="Besser J."/>
            <person name="Gerner-Smidt P."/>
        </authorList>
    </citation>
    <scope>NUCLEOTIDE SEQUENCE</scope>
    <source>
        <strain evidence="5">PNUSAS048855</strain>
    </source>
</reference>
<dbReference type="AlphaFoldDB" id="A0A5T5YIM6"/>
<dbReference type="PANTHER" id="PTHR43280">
    <property type="entry name" value="ARAC-FAMILY TRANSCRIPTIONAL REGULATOR"/>
    <property type="match status" value="1"/>
</dbReference>
<dbReference type="Gene3D" id="1.10.10.60">
    <property type="entry name" value="Homeodomain-like"/>
    <property type="match status" value="1"/>
</dbReference>
<feature type="non-terminal residue" evidence="5">
    <location>
        <position position="1"/>
    </location>
</feature>
<comment type="caution">
    <text evidence="5">The sequence shown here is derived from an EMBL/GenBank/DDBJ whole genome shotgun (WGS) entry which is preliminary data.</text>
</comment>
<accession>A0A5T5YIM6</accession>
<evidence type="ECO:0000256" key="2">
    <source>
        <dbReference type="ARBA" id="ARBA00023125"/>
    </source>
</evidence>
<keyword evidence="3" id="KW-0804">Transcription</keyword>
<evidence type="ECO:0000256" key="1">
    <source>
        <dbReference type="ARBA" id="ARBA00023015"/>
    </source>
</evidence>
<sequence>ATSILINMSEISNDINVINKLCWKRVGEFNYGDSINRIITGGICGHDKNKAACKKALNVIKGLLQLELDDIESGSVSSLFDINGIMLFIKSNYRNPNFCASTIANFLSISNRMLQYKFSRYDLKPSQLISLERSRAIARYIREYPYAPIDAVAFDCGFNSIATARKQFKKFFGFTISEYAKKYRILNNSNKALRNFRACQ</sequence>
<dbReference type="SUPFAM" id="SSF46689">
    <property type="entry name" value="Homeodomain-like"/>
    <property type="match status" value="1"/>
</dbReference>
<dbReference type="PROSITE" id="PS01124">
    <property type="entry name" value="HTH_ARAC_FAMILY_2"/>
    <property type="match status" value="1"/>
</dbReference>
<dbReference type="GO" id="GO:0043565">
    <property type="term" value="F:sequence-specific DNA binding"/>
    <property type="evidence" value="ECO:0007669"/>
    <property type="project" value="InterPro"/>
</dbReference>
<keyword evidence="2" id="KW-0238">DNA-binding</keyword>
<evidence type="ECO:0000256" key="3">
    <source>
        <dbReference type="ARBA" id="ARBA00023163"/>
    </source>
</evidence>
<evidence type="ECO:0000313" key="5">
    <source>
        <dbReference type="EMBL" id="EBM3648094.1"/>
    </source>
</evidence>
<keyword evidence="1" id="KW-0805">Transcription regulation</keyword>
<dbReference type="InterPro" id="IPR018060">
    <property type="entry name" value="HTH_AraC"/>
</dbReference>
<dbReference type="EMBL" id="AAGCHW010000101">
    <property type="protein sequence ID" value="EBM3648094.1"/>
    <property type="molecule type" value="Genomic_DNA"/>
</dbReference>
<name>A0A5T5YIM6_SALER</name>
<gene>
    <name evidence="5" type="ORF">DXW22_22810</name>
</gene>
<dbReference type="GO" id="GO:0003700">
    <property type="term" value="F:DNA-binding transcription factor activity"/>
    <property type="evidence" value="ECO:0007669"/>
    <property type="project" value="InterPro"/>
</dbReference>
<feature type="domain" description="HTH araC/xylS-type" evidence="4">
    <location>
        <begin position="83"/>
        <end position="182"/>
    </location>
</feature>
<protein>
    <submittedName>
        <fullName evidence="5">AraC family transcriptional regulator</fullName>
    </submittedName>
</protein>
<proteinExistence type="predicted"/>
<dbReference type="SMART" id="SM00342">
    <property type="entry name" value="HTH_ARAC"/>
    <property type="match status" value="1"/>
</dbReference>
<evidence type="ECO:0000259" key="4">
    <source>
        <dbReference type="PROSITE" id="PS01124"/>
    </source>
</evidence>